<organism evidence="2 3">
    <name type="scientific">Canavalia gladiata</name>
    <name type="common">Sword bean</name>
    <name type="synonym">Dolichos gladiatus</name>
    <dbReference type="NCBI Taxonomy" id="3824"/>
    <lineage>
        <taxon>Eukaryota</taxon>
        <taxon>Viridiplantae</taxon>
        <taxon>Streptophyta</taxon>
        <taxon>Embryophyta</taxon>
        <taxon>Tracheophyta</taxon>
        <taxon>Spermatophyta</taxon>
        <taxon>Magnoliopsida</taxon>
        <taxon>eudicotyledons</taxon>
        <taxon>Gunneridae</taxon>
        <taxon>Pentapetalae</taxon>
        <taxon>rosids</taxon>
        <taxon>fabids</taxon>
        <taxon>Fabales</taxon>
        <taxon>Fabaceae</taxon>
        <taxon>Papilionoideae</taxon>
        <taxon>50 kb inversion clade</taxon>
        <taxon>NPAAA clade</taxon>
        <taxon>indigoferoid/millettioid clade</taxon>
        <taxon>Phaseoleae</taxon>
        <taxon>Canavalia</taxon>
    </lineage>
</organism>
<feature type="domain" description="TIR" evidence="1">
    <location>
        <begin position="61"/>
        <end position="124"/>
    </location>
</feature>
<dbReference type="InterPro" id="IPR000157">
    <property type="entry name" value="TIR_dom"/>
</dbReference>
<reference evidence="2 3" key="1">
    <citation type="submission" date="2024-01" db="EMBL/GenBank/DDBJ databases">
        <title>The genomes of 5 underutilized Papilionoideae crops provide insights into root nodulation and disease resistanc.</title>
        <authorList>
            <person name="Jiang F."/>
        </authorList>
    </citation>
    <scope>NUCLEOTIDE SEQUENCE [LARGE SCALE GENOMIC DNA]</scope>
    <source>
        <strain evidence="2">LVBAO_FW01</strain>
        <tissue evidence="2">Leaves</tissue>
    </source>
</reference>
<dbReference type="InterPro" id="IPR035897">
    <property type="entry name" value="Toll_tir_struct_dom_sf"/>
</dbReference>
<comment type="caution">
    <text evidence="2">The sequence shown here is derived from an EMBL/GenBank/DDBJ whole genome shotgun (WGS) entry which is preliminary data.</text>
</comment>
<accession>A0AAN9N1U8</accession>
<name>A0AAN9N1U8_CANGL</name>
<protein>
    <recommendedName>
        <fullName evidence="1">TIR domain-containing protein</fullName>
    </recommendedName>
</protein>
<evidence type="ECO:0000259" key="1">
    <source>
        <dbReference type="Pfam" id="PF01582"/>
    </source>
</evidence>
<dbReference type="Proteomes" id="UP001367508">
    <property type="component" value="Unassembled WGS sequence"/>
</dbReference>
<sequence>MVSYSTRSAYKIFKASKTEKEPLTLSFKIARGHNQKKVNFDMASSSSNDSPNEHEVFLSFRGSYGDAFVEHEKRFKDNIEKVQRWRKALTEAANHSGWECSLNSMESEIVEKIALDVLEKLNRVHVGDLDRQITKYQQLAQLQLKSFNLIGYNQTIDHIKKLEVERDFRLLRL</sequence>
<dbReference type="AlphaFoldDB" id="A0AAN9N1U8"/>
<dbReference type="Pfam" id="PF01582">
    <property type="entry name" value="TIR"/>
    <property type="match status" value="1"/>
</dbReference>
<dbReference type="EMBL" id="JAYMYQ010000001">
    <property type="protein sequence ID" value="KAK7362139.1"/>
    <property type="molecule type" value="Genomic_DNA"/>
</dbReference>
<dbReference type="Gene3D" id="3.40.50.10140">
    <property type="entry name" value="Toll/interleukin-1 receptor homology (TIR) domain"/>
    <property type="match status" value="1"/>
</dbReference>
<keyword evidence="3" id="KW-1185">Reference proteome</keyword>
<gene>
    <name evidence="2" type="ORF">VNO77_04242</name>
</gene>
<proteinExistence type="predicted"/>
<evidence type="ECO:0000313" key="2">
    <source>
        <dbReference type="EMBL" id="KAK7362139.1"/>
    </source>
</evidence>
<dbReference type="GO" id="GO:0007165">
    <property type="term" value="P:signal transduction"/>
    <property type="evidence" value="ECO:0007669"/>
    <property type="project" value="InterPro"/>
</dbReference>
<evidence type="ECO:0000313" key="3">
    <source>
        <dbReference type="Proteomes" id="UP001367508"/>
    </source>
</evidence>